<dbReference type="RefSeq" id="WP_340524073.1">
    <property type="nucleotide sequence ID" value="NZ_FMSH01000154.1"/>
</dbReference>
<protein>
    <submittedName>
        <fullName evidence="1">Uncharacterized protein</fullName>
    </submittedName>
</protein>
<dbReference type="AlphaFoldDB" id="A0A1K0IEC0"/>
<organism evidence="1">
    <name type="scientific">Cupriavidus necator</name>
    <name type="common">Alcaligenes eutrophus</name>
    <name type="synonym">Ralstonia eutropha</name>
    <dbReference type="NCBI Taxonomy" id="106590"/>
    <lineage>
        <taxon>Bacteria</taxon>
        <taxon>Pseudomonadati</taxon>
        <taxon>Pseudomonadota</taxon>
        <taxon>Betaproteobacteria</taxon>
        <taxon>Burkholderiales</taxon>
        <taxon>Burkholderiaceae</taxon>
        <taxon>Cupriavidus</taxon>
    </lineage>
</organism>
<dbReference type="EMBL" id="FMSH01000154">
    <property type="protein sequence ID" value="SCU75524.1"/>
    <property type="molecule type" value="Genomic_DNA"/>
</dbReference>
<gene>
    <name evidence="1" type="ORF">CNECB9_2370098</name>
</gene>
<proteinExistence type="predicted"/>
<name>A0A1K0IEC0_CUPNE</name>
<accession>A0A1K0IEC0</accession>
<sequence length="48" mass="5092">MKLVVTTPFGRYQIGDEITDADAVASILASDQAAYVTQVAADPPPKKK</sequence>
<reference evidence="1" key="1">
    <citation type="submission" date="2016-09" db="EMBL/GenBank/DDBJ databases">
        <authorList>
            <person name="Capua I."/>
            <person name="De Benedictis P."/>
            <person name="Joannis T."/>
            <person name="Lombin L.H."/>
            <person name="Cattoli G."/>
        </authorList>
    </citation>
    <scope>NUCLEOTIDE SEQUENCE</scope>
    <source>
        <strain evidence="1">B9</strain>
    </source>
</reference>
<evidence type="ECO:0000313" key="1">
    <source>
        <dbReference type="EMBL" id="SCU75524.1"/>
    </source>
</evidence>